<dbReference type="Proteomes" id="UP001151760">
    <property type="component" value="Unassembled WGS sequence"/>
</dbReference>
<evidence type="ECO:0000313" key="3">
    <source>
        <dbReference type="Proteomes" id="UP001151760"/>
    </source>
</evidence>
<dbReference type="EMBL" id="BQNB010009305">
    <property type="protein sequence ID" value="GJS61637.1"/>
    <property type="molecule type" value="Genomic_DNA"/>
</dbReference>
<dbReference type="InterPro" id="IPR036397">
    <property type="entry name" value="RNaseH_sf"/>
</dbReference>
<dbReference type="SUPFAM" id="SSF53098">
    <property type="entry name" value="Ribonuclease H-like"/>
    <property type="match status" value="1"/>
</dbReference>
<evidence type="ECO:0000313" key="2">
    <source>
        <dbReference type="EMBL" id="GJS61637.1"/>
    </source>
</evidence>
<gene>
    <name evidence="2" type="ORF">Tco_0656421</name>
</gene>
<feature type="compositionally biased region" description="Basic and acidic residues" evidence="1">
    <location>
        <begin position="108"/>
        <end position="119"/>
    </location>
</feature>
<dbReference type="InterPro" id="IPR039537">
    <property type="entry name" value="Retrotran_Ty1/copia-like"/>
</dbReference>
<dbReference type="Gene3D" id="3.30.420.10">
    <property type="entry name" value="Ribonuclease H-like superfamily/Ribonuclease H"/>
    <property type="match status" value="1"/>
</dbReference>
<comment type="caution">
    <text evidence="2">The sequence shown here is derived from an EMBL/GenBank/DDBJ whole genome shotgun (WGS) entry which is preliminary data.</text>
</comment>
<protein>
    <submittedName>
        <fullName evidence="2">Ribonuclease H-like domain-containing protein</fullName>
    </submittedName>
</protein>
<reference evidence="2" key="1">
    <citation type="journal article" date="2022" name="Int. J. Mol. Sci.">
        <title>Draft Genome of Tanacetum Coccineum: Genomic Comparison of Closely Related Tanacetum-Family Plants.</title>
        <authorList>
            <person name="Yamashiro T."/>
            <person name="Shiraishi A."/>
            <person name="Nakayama K."/>
            <person name="Satake H."/>
        </authorList>
    </citation>
    <scope>NUCLEOTIDE SEQUENCE</scope>
</reference>
<organism evidence="2 3">
    <name type="scientific">Tanacetum coccineum</name>
    <dbReference type="NCBI Taxonomy" id="301880"/>
    <lineage>
        <taxon>Eukaryota</taxon>
        <taxon>Viridiplantae</taxon>
        <taxon>Streptophyta</taxon>
        <taxon>Embryophyta</taxon>
        <taxon>Tracheophyta</taxon>
        <taxon>Spermatophyta</taxon>
        <taxon>Magnoliopsida</taxon>
        <taxon>eudicotyledons</taxon>
        <taxon>Gunneridae</taxon>
        <taxon>Pentapetalae</taxon>
        <taxon>asterids</taxon>
        <taxon>campanulids</taxon>
        <taxon>Asterales</taxon>
        <taxon>Asteraceae</taxon>
        <taxon>Asteroideae</taxon>
        <taxon>Anthemideae</taxon>
        <taxon>Anthemidinae</taxon>
        <taxon>Tanacetum</taxon>
    </lineage>
</organism>
<dbReference type="PANTHER" id="PTHR42648:SF32">
    <property type="entry name" value="RIBONUCLEASE H-LIKE DOMAIN, GAG-PRE-INTEGRASE DOMAIN PROTEIN-RELATED"/>
    <property type="match status" value="1"/>
</dbReference>
<keyword evidence="3" id="KW-1185">Reference proteome</keyword>
<feature type="region of interest" description="Disordered" evidence="1">
    <location>
        <begin position="93"/>
        <end position="127"/>
    </location>
</feature>
<dbReference type="InterPro" id="IPR012337">
    <property type="entry name" value="RNaseH-like_sf"/>
</dbReference>
<dbReference type="PANTHER" id="PTHR42648">
    <property type="entry name" value="TRANSPOSASE, PUTATIVE-RELATED"/>
    <property type="match status" value="1"/>
</dbReference>
<accession>A0ABQ4X8P8</accession>
<name>A0ABQ4X8P8_9ASTR</name>
<reference evidence="2" key="2">
    <citation type="submission" date="2022-01" db="EMBL/GenBank/DDBJ databases">
        <authorList>
            <person name="Yamashiro T."/>
            <person name="Shiraishi A."/>
            <person name="Satake H."/>
            <person name="Nakayama K."/>
        </authorList>
    </citation>
    <scope>NUCLEOTIDE SEQUENCE</scope>
</reference>
<sequence length="300" mass="33339">MNEFCRLKGIKKEFSVARTPQQNRVAERKNRTLIEAARTMLADSLSTNVFLAEAVNTAYYVLIYVAGKELNLLFDIDSFNKFYELSTSYYRDQTNKNAGPQEANGDTGLKKSVDARQSEEENVSTSNNIQSDAVRKDFEAQCNKELLQGKATKASSTNSFNTVSIPVNVANAPRTYKLLDHSSVSLGGSFPLNVNDLPDDPLMPDLEDTAEVQNTGIFGSAFDDEDLDTYNSPFVDQVMGAEADFKNLVTFICVSPIPITRVHSIYPKDQIIGDPKSAVQTKGMSKKNSREHDMISYIQK</sequence>
<proteinExistence type="predicted"/>
<evidence type="ECO:0000256" key="1">
    <source>
        <dbReference type="SAM" id="MobiDB-lite"/>
    </source>
</evidence>